<comment type="caution">
    <text evidence="3">The sequence shown here is derived from an EMBL/GenBank/DDBJ whole genome shotgun (WGS) entry which is preliminary data.</text>
</comment>
<dbReference type="SUPFAM" id="SSF56601">
    <property type="entry name" value="beta-lactamase/transpeptidase-like"/>
    <property type="match status" value="1"/>
</dbReference>
<dbReference type="Gene3D" id="3.40.710.10">
    <property type="entry name" value="DD-peptidase/beta-lactamase superfamily"/>
    <property type="match status" value="1"/>
</dbReference>
<evidence type="ECO:0000259" key="2">
    <source>
        <dbReference type="Pfam" id="PF00144"/>
    </source>
</evidence>
<dbReference type="PANTHER" id="PTHR43283:SF3">
    <property type="entry name" value="BETA-LACTAMASE FAMILY PROTEIN (AFU_ORTHOLOGUE AFUA_5G07500)"/>
    <property type="match status" value="1"/>
</dbReference>
<keyword evidence="1" id="KW-0732">Signal</keyword>
<sequence>MKKTLSTSGLLILLLLGFIANAQELEPATPEEVGMSTERLERLTQVMNDYASNGELSGGVTLVARKGKIAYYESFGQNDLEKGNPMGKDAIFRIASQTKAIVSVGIMMLQEEGKLLISDPLGKYIPEWQETTVAKKKKDGSYEVVKAKRAITLRDLLTHTAGIGYGWGPAEKEWREAGIQGWYFADRDEPVLDVIKRMASLPMDAQPGTTFVYGYNTDILGAVIEVVSGMSLDEFLTSRILKPLGMNDTHFYLPKKKKDRLAVVYSSTDQGLKRAPEKAGMESQGQYASGPQKCYSGGAGLLSTAYDYAIFLQMMLNKGEYNGVRILAPKSVELMTMNHLRDIPFPWEDGVGFGLGFKTIEDQGANGVMGDKGEYGWGGAYHSTYWVNPAEDMIVVYFTNLIPATVDDHGKLRVLVYQSVMD</sequence>
<keyword evidence="4" id="KW-1185">Reference proteome</keyword>
<dbReference type="Pfam" id="PF00144">
    <property type="entry name" value="Beta-lactamase"/>
    <property type="match status" value="1"/>
</dbReference>
<dbReference type="InterPro" id="IPR001466">
    <property type="entry name" value="Beta-lactam-related"/>
</dbReference>
<evidence type="ECO:0000313" key="3">
    <source>
        <dbReference type="EMBL" id="MCV9387265.1"/>
    </source>
</evidence>
<feature type="domain" description="Beta-lactamase-related" evidence="2">
    <location>
        <begin position="47"/>
        <end position="404"/>
    </location>
</feature>
<dbReference type="InterPro" id="IPR012338">
    <property type="entry name" value="Beta-lactam/transpept-like"/>
</dbReference>
<dbReference type="InterPro" id="IPR050789">
    <property type="entry name" value="Diverse_Enzym_Activities"/>
</dbReference>
<name>A0ABT3CU90_9BACT</name>
<dbReference type="RefSeq" id="WP_264138089.1">
    <property type="nucleotide sequence ID" value="NZ_JAOYOD010000001.1"/>
</dbReference>
<feature type="chain" id="PRO_5046785262" evidence="1">
    <location>
        <begin position="23"/>
        <end position="422"/>
    </location>
</feature>
<dbReference type="Proteomes" id="UP001300692">
    <property type="component" value="Unassembled WGS sequence"/>
</dbReference>
<dbReference type="PANTHER" id="PTHR43283">
    <property type="entry name" value="BETA-LACTAMASE-RELATED"/>
    <property type="match status" value="1"/>
</dbReference>
<organism evidence="3 4">
    <name type="scientific">Reichenbachiella ulvae</name>
    <dbReference type="NCBI Taxonomy" id="2980104"/>
    <lineage>
        <taxon>Bacteria</taxon>
        <taxon>Pseudomonadati</taxon>
        <taxon>Bacteroidota</taxon>
        <taxon>Cytophagia</taxon>
        <taxon>Cytophagales</taxon>
        <taxon>Reichenbachiellaceae</taxon>
        <taxon>Reichenbachiella</taxon>
    </lineage>
</organism>
<reference evidence="3 4" key="1">
    <citation type="submission" date="2022-10" db="EMBL/GenBank/DDBJ databases">
        <title>Comparative genomics and taxonomic characterization of three novel marine species of genus Reichenbachiella exhibiting antioxidant and polysaccharide degradation activities.</title>
        <authorList>
            <person name="Muhammad N."/>
            <person name="Lee Y.-J."/>
            <person name="Ko J."/>
            <person name="Kim S.-G."/>
        </authorList>
    </citation>
    <scope>NUCLEOTIDE SEQUENCE [LARGE SCALE GENOMIC DNA]</scope>
    <source>
        <strain evidence="3 4">ABR2-5</strain>
    </source>
</reference>
<protein>
    <submittedName>
        <fullName evidence="3">Beta-lactamase family protein</fullName>
    </submittedName>
</protein>
<gene>
    <name evidence="3" type="ORF">N7U62_11365</name>
</gene>
<accession>A0ABT3CU90</accession>
<feature type="signal peptide" evidence="1">
    <location>
        <begin position="1"/>
        <end position="22"/>
    </location>
</feature>
<evidence type="ECO:0000313" key="4">
    <source>
        <dbReference type="Proteomes" id="UP001300692"/>
    </source>
</evidence>
<proteinExistence type="predicted"/>
<dbReference type="EMBL" id="JAOYOD010000001">
    <property type="protein sequence ID" value="MCV9387265.1"/>
    <property type="molecule type" value="Genomic_DNA"/>
</dbReference>
<evidence type="ECO:0000256" key="1">
    <source>
        <dbReference type="SAM" id="SignalP"/>
    </source>
</evidence>